<keyword evidence="2" id="KW-0132">Cell division</keyword>
<evidence type="ECO:0000313" key="3">
    <source>
        <dbReference type="Proteomes" id="UP000237347"/>
    </source>
</evidence>
<evidence type="ECO:0000256" key="1">
    <source>
        <dbReference type="ARBA" id="ARBA00011047"/>
    </source>
</evidence>
<protein>
    <submittedName>
        <fullName evidence="2">Cell division cycle protein 123 like protein</fullName>
    </submittedName>
</protein>
<accession>A0AAW0JGP9</accession>
<dbReference type="PANTHER" id="PTHR15323">
    <property type="entry name" value="D123 PROTEIN"/>
    <property type="match status" value="1"/>
</dbReference>
<gene>
    <name evidence="2" type="primary">cdc123_4</name>
    <name evidence="2" type="ORF">CFP56_032727</name>
</gene>
<dbReference type="InterPro" id="IPR009772">
    <property type="entry name" value="CDC123"/>
</dbReference>
<dbReference type="EMBL" id="PKMF04000563">
    <property type="protein sequence ID" value="KAK7825808.1"/>
    <property type="molecule type" value="Genomic_DNA"/>
</dbReference>
<proteinExistence type="inferred from homology"/>
<dbReference type="GO" id="GO:0051301">
    <property type="term" value="P:cell division"/>
    <property type="evidence" value="ECO:0007669"/>
    <property type="project" value="UniProtKB-KW"/>
</dbReference>
<dbReference type="PANTHER" id="PTHR15323:SF6">
    <property type="entry name" value="CELL DIVISION CYCLE PROTEIN 123 HOMOLOG"/>
    <property type="match status" value="1"/>
</dbReference>
<keyword evidence="2" id="KW-0131">Cell cycle</keyword>
<dbReference type="AlphaFoldDB" id="A0AAW0JGP9"/>
<sequence>MSGFLWRFDKRSSSKLEKQPSIQFKMKEEEEVNRCQIQEWYPKFKSVSIKIRIHELPESFIQYLLDDSGPVLRK</sequence>
<name>A0AAW0JGP9_QUESU</name>
<dbReference type="GO" id="GO:0005737">
    <property type="term" value="C:cytoplasm"/>
    <property type="evidence" value="ECO:0007669"/>
    <property type="project" value="TreeGrafter"/>
</dbReference>
<comment type="caution">
    <text evidence="2">The sequence shown here is derived from an EMBL/GenBank/DDBJ whole genome shotgun (WGS) entry which is preliminary data.</text>
</comment>
<evidence type="ECO:0000313" key="2">
    <source>
        <dbReference type="EMBL" id="KAK7825808.1"/>
    </source>
</evidence>
<dbReference type="Proteomes" id="UP000237347">
    <property type="component" value="Unassembled WGS sequence"/>
</dbReference>
<comment type="similarity">
    <text evidence="1">Belongs to the CDC123 family.</text>
</comment>
<reference evidence="2 3" key="1">
    <citation type="journal article" date="2018" name="Sci. Data">
        <title>The draft genome sequence of cork oak.</title>
        <authorList>
            <person name="Ramos A.M."/>
            <person name="Usie A."/>
            <person name="Barbosa P."/>
            <person name="Barros P.M."/>
            <person name="Capote T."/>
            <person name="Chaves I."/>
            <person name="Simoes F."/>
            <person name="Abreu I."/>
            <person name="Carrasquinho I."/>
            <person name="Faro C."/>
            <person name="Guimaraes J.B."/>
            <person name="Mendonca D."/>
            <person name="Nobrega F."/>
            <person name="Rodrigues L."/>
            <person name="Saibo N.J.M."/>
            <person name="Varela M.C."/>
            <person name="Egas C."/>
            <person name="Matos J."/>
            <person name="Miguel C.M."/>
            <person name="Oliveira M.M."/>
            <person name="Ricardo C.P."/>
            <person name="Goncalves S."/>
        </authorList>
    </citation>
    <scope>NUCLEOTIDE SEQUENCE [LARGE SCALE GENOMIC DNA]</scope>
    <source>
        <strain evidence="3">cv. HL8</strain>
    </source>
</reference>
<keyword evidence="3" id="KW-1185">Reference proteome</keyword>
<dbReference type="Pfam" id="PF07065">
    <property type="entry name" value="D123"/>
    <property type="match status" value="1"/>
</dbReference>
<organism evidence="2 3">
    <name type="scientific">Quercus suber</name>
    <name type="common">Cork oak</name>
    <dbReference type="NCBI Taxonomy" id="58331"/>
    <lineage>
        <taxon>Eukaryota</taxon>
        <taxon>Viridiplantae</taxon>
        <taxon>Streptophyta</taxon>
        <taxon>Embryophyta</taxon>
        <taxon>Tracheophyta</taxon>
        <taxon>Spermatophyta</taxon>
        <taxon>Magnoliopsida</taxon>
        <taxon>eudicotyledons</taxon>
        <taxon>Gunneridae</taxon>
        <taxon>Pentapetalae</taxon>
        <taxon>rosids</taxon>
        <taxon>fabids</taxon>
        <taxon>Fagales</taxon>
        <taxon>Fagaceae</taxon>
        <taxon>Quercus</taxon>
    </lineage>
</organism>